<comment type="function">
    <text evidence="1">Metallothioneins have a high content of cysteine residues that bind various heavy metals.</text>
</comment>
<dbReference type="PANTHER" id="PTHR23299:SF24">
    <property type="entry name" value="METALLOTHIONEIN-1X"/>
    <property type="match status" value="1"/>
</dbReference>
<dbReference type="PRINTS" id="PR00860">
    <property type="entry name" value="MTVERTEBRATE"/>
</dbReference>
<comment type="similarity">
    <text evidence="2">Belongs to the metallothionein superfamily. Type 1 family.</text>
</comment>
<dbReference type="SUPFAM" id="SSF57868">
    <property type="entry name" value="Metallothionein"/>
    <property type="match status" value="1"/>
</dbReference>
<dbReference type="InterPro" id="IPR023587">
    <property type="entry name" value="Metalthion_dom_sf_vert"/>
</dbReference>
<dbReference type="InterPro" id="IPR000006">
    <property type="entry name" value="Metalthion_vert"/>
</dbReference>
<organism evidence="5 6">
    <name type="scientific">Gouania willdenowi</name>
    <name type="common">Blunt-snouted clingfish</name>
    <name type="synonym">Lepadogaster willdenowi</name>
    <dbReference type="NCBI Taxonomy" id="441366"/>
    <lineage>
        <taxon>Eukaryota</taxon>
        <taxon>Metazoa</taxon>
        <taxon>Chordata</taxon>
        <taxon>Craniata</taxon>
        <taxon>Vertebrata</taxon>
        <taxon>Euteleostomi</taxon>
        <taxon>Actinopterygii</taxon>
        <taxon>Neopterygii</taxon>
        <taxon>Teleostei</taxon>
        <taxon>Neoteleostei</taxon>
        <taxon>Acanthomorphata</taxon>
        <taxon>Ovalentaria</taxon>
        <taxon>Blenniimorphae</taxon>
        <taxon>Blenniiformes</taxon>
        <taxon>Gobiesocoidei</taxon>
        <taxon>Gobiesocidae</taxon>
        <taxon>Gobiesocinae</taxon>
        <taxon>Gouania</taxon>
    </lineage>
</organism>
<dbReference type="InterPro" id="IPR017854">
    <property type="entry name" value="Metalthion_dom_sf"/>
</dbReference>
<evidence type="ECO:0000313" key="5">
    <source>
        <dbReference type="Ensembl" id="ENSGWIP00000036926.1"/>
    </source>
</evidence>
<dbReference type="GO" id="GO:0046686">
    <property type="term" value="P:response to cadmium ion"/>
    <property type="evidence" value="ECO:0007669"/>
    <property type="project" value="UniProtKB-ARBA"/>
</dbReference>
<name>A0A8C5GXM9_GOUWI</name>
<dbReference type="PANTHER" id="PTHR23299">
    <property type="entry name" value="METALLOTHIONEIN"/>
    <property type="match status" value="1"/>
</dbReference>
<evidence type="ECO:0000313" key="6">
    <source>
        <dbReference type="Proteomes" id="UP000694680"/>
    </source>
</evidence>
<dbReference type="GO" id="GO:0010043">
    <property type="term" value="P:response to zinc ion"/>
    <property type="evidence" value="ECO:0007669"/>
    <property type="project" value="UniProtKB-ARBA"/>
</dbReference>
<reference evidence="5" key="3">
    <citation type="submission" date="2025-09" db="UniProtKB">
        <authorList>
            <consortium name="Ensembl"/>
        </authorList>
    </citation>
    <scope>IDENTIFICATION</scope>
</reference>
<dbReference type="Gene3D" id="4.10.10.10">
    <property type="entry name" value="Metallothionein Isoform II"/>
    <property type="match status" value="1"/>
</dbReference>
<dbReference type="AlphaFoldDB" id="A0A8C5GXM9"/>
<dbReference type="FunFam" id="4.10.10.10:FF:000001">
    <property type="entry name" value="Metallothionein"/>
    <property type="match status" value="1"/>
</dbReference>
<keyword evidence="4" id="KW-0480">Metal-thiolate cluster</keyword>
<dbReference type="Pfam" id="PF00131">
    <property type="entry name" value="Metallothio"/>
    <property type="match status" value="1"/>
</dbReference>
<accession>A0A8C5GXM9</accession>
<reference evidence="5" key="1">
    <citation type="submission" date="2020-06" db="EMBL/GenBank/DDBJ databases">
        <authorList>
            <consortium name="Wellcome Sanger Institute Data Sharing"/>
        </authorList>
    </citation>
    <scope>NUCLEOTIDE SEQUENCE [LARGE SCALE GENOMIC DNA]</scope>
</reference>
<evidence type="ECO:0000256" key="4">
    <source>
        <dbReference type="ARBA" id="ARBA00022851"/>
    </source>
</evidence>
<keyword evidence="6" id="KW-1185">Reference proteome</keyword>
<dbReference type="Ensembl" id="ENSGWIT00000040222.1">
    <property type="protein sequence ID" value="ENSGWIP00000036926.1"/>
    <property type="gene ID" value="ENSGWIG00000018980.1"/>
</dbReference>
<proteinExistence type="inferred from homology"/>
<evidence type="ECO:0000256" key="3">
    <source>
        <dbReference type="ARBA" id="ARBA00022723"/>
    </source>
</evidence>
<evidence type="ECO:0000256" key="1">
    <source>
        <dbReference type="ARBA" id="ARBA00002568"/>
    </source>
</evidence>
<dbReference type="Proteomes" id="UP000694680">
    <property type="component" value="Chromosome 6"/>
</dbReference>
<protein>
    <submittedName>
        <fullName evidence="5">Metallothionein A</fullName>
    </submittedName>
</protein>
<keyword evidence="3" id="KW-0479">Metal-binding</keyword>
<sequence length="145" mass="15708">PPFHQYPVREHTTTTHCFFFDLLVCTNLFVLRSYVLVTHVLLHSAVVSARYKSSASSASPSQQAHCSLRSPLHLRTRKRNPENSDMDPCECSKTGTCKCGGSCTCTNCSCKSCKKSCCPCCPSGCSKCASGCVCKGKTCDTSCCQ</sequence>
<dbReference type="InterPro" id="IPR018064">
    <property type="entry name" value="Metalthion_vert_metal_BS"/>
</dbReference>
<evidence type="ECO:0000256" key="2">
    <source>
        <dbReference type="ARBA" id="ARBA00007283"/>
    </source>
</evidence>
<dbReference type="GO" id="GO:0046688">
    <property type="term" value="P:response to copper ion"/>
    <property type="evidence" value="ECO:0007669"/>
    <property type="project" value="UniProtKB-ARBA"/>
</dbReference>
<reference evidence="5" key="2">
    <citation type="submission" date="2025-08" db="UniProtKB">
        <authorList>
            <consortium name="Ensembl"/>
        </authorList>
    </citation>
    <scope>IDENTIFICATION</scope>
</reference>
<gene>
    <name evidence="5" type="primary">mt2</name>
</gene>
<dbReference type="PROSITE" id="PS00203">
    <property type="entry name" value="METALLOTHIONEIN_VRT"/>
    <property type="match status" value="1"/>
</dbReference>
<dbReference type="GO" id="GO:0046872">
    <property type="term" value="F:metal ion binding"/>
    <property type="evidence" value="ECO:0007669"/>
    <property type="project" value="UniProtKB-KW"/>
</dbReference>